<organism evidence="4 5">
    <name type="scientific">Methylobacterium haplocladii</name>
    <dbReference type="NCBI Taxonomy" id="1176176"/>
    <lineage>
        <taxon>Bacteria</taxon>
        <taxon>Pseudomonadati</taxon>
        <taxon>Pseudomonadota</taxon>
        <taxon>Alphaproteobacteria</taxon>
        <taxon>Hyphomicrobiales</taxon>
        <taxon>Methylobacteriaceae</taxon>
        <taxon>Methylobacterium</taxon>
    </lineage>
</organism>
<keyword evidence="2 4" id="KW-0548">Nucleotidyltransferase</keyword>
<name>A0A512IN02_9HYPH</name>
<dbReference type="Proteomes" id="UP000321258">
    <property type="component" value="Unassembled WGS sequence"/>
</dbReference>
<proteinExistence type="predicted"/>
<evidence type="ECO:0000256" key="2">
    <source>
        <dbReference type="ARBA" id="ARBA00022695"/>
    </source>
</evidence>
<gene>
    <name evidence="4" type="primary">galF</name>
    <name evidence="4" type="ORF">MHA02_14530</name>
</gene>
<dbReference type="InterPro" id="IPR005835">
    <property type="entry name" value="NTP_transferase_dom"/>
</dbReference>
<dbReference type="InterPro" id="IPR029044">
    <property type="entry name" value="Nucleotide-diphossugar_trans"/>
</dbReference>
<dbReference type="EMBL" id="BJZT01000013">
    <property type="protein sequence ID" value="GEO99065.1"/>
    <property type="molecule type" value="Genomic_DNA"/>
</dbReference>
<dbReference type="Pfam" id="PF00483">
    <property type="entry name" value="NTP_transferase"/>
    <property type="match status" value="1"/>
</dbReference>
<dbReference type="OrthoDB" id="9788272at2"/>
<dbReference type="GO" id="GO:0016779">
    <property type="term" value="F:nucleotidyltransferase activity"/>
    <property type="evidence" value="ECO:0007669"/>
    <property type="project" value="UniProtKB-KW"/>
</dbReference>
<dbReference type="CDD" id="cd06422">
    <property type="entry name" value="NTP_transferase_like_1"/>
    <property type="match status" value="1"/>
</dbReference>
<dbReference type="SUPFAM" id="SSF53448">
    <property type="entry name" value="Nucleotide-diphospho-sugar transferases"/>
    <property type="match status" value="1"/>
</dbReference>
<reference evidence="4 5" key="1">
    <citation type="submission" date="2019-07" db="EMBL/GenBank/DDBJ databases">
        <title>Whole genome shotgun sequence of Methylobacterium haplocladii NBRC 107714.</title>
        <authorList>
            <person name="Hosoyama A."/>
            <person name="Uohara A."/>
            <person name="Ohji S."/>
            <person name="Ichikawa N."/>
        </authorList>
    </citation>
    <scope>NUCLEOTIDE SEQUENCE [LARGE SCALE GENOMIC DNA]</scope>
    <source>
        <strain evidence="4 5">NBRC 107714</strain>
    </source>
</reference>
<comment type="caution">
    <text evidence="4">The sequence shown here is derived from an EMBL/GenBank/DDBJ whole genome shotgun (WGS) entry which is preliminary data.</text>
</comment>
<dbReference type="InterPro" id="IPR050065">
    <property type="entry name" value="GlmU-like"/>
</dbReference>
<keyword evidence="5" id="KW-1185">Reference proteome</keyword>
<evidence type="ECO:0000313" key="4">
    <source>
        <dbReference type="EMBL" id="GEO99065.1"/>
    </source>
</evidence>
<dbReference type="PANTHER" id="PTHR43584">
    <property type="entry name" value="NUCLEOTIDYL TRANSFERASE"/>
    <property type="match status" value="1"/>
</dbReference>
<evidence type="ECO:0000256" key="1">
    <source>
        <dbReference type="ARBA" id="ARBA00022679"/>
    </source>
</evidence>
<sequence length="248" mass="26729">MSDAPDQTAITRAFVLAAGLGKRMRPITATVPKPLVEVAGKALIDHALDRAAEGGITEAVVNIHWLADQMEGHLLHRSGRPAITISDEREALLETGGGVKKALALFGTEPFVVFNSDSFWLEGPKPNLSRLIAGWDPEAMDILLLVAPTATSLGYDGAGDFFMDSDSRLAWRGEREVAPFIYAGVAILRPELFADTPDGSFSLTMLFARAIERERCYGLRLDGQWLHVGTPEAIAAAETRVKESASAS</sequence>
<evidence type="ECO:0000259" key="3">
    <source>
        <dbReference type="Pfam" id="PF00483"/>
    </source>
</evidence>
<evidence type="ECO:0000313" key="5">
    <source>
        <dbReference type="Proteomes" id="UP000321258"/>
    </source>
</evidence>
<dbReference type="AlphaFoldDB" id="A0A512IN02"/>
<feature type="domain" description="Nucleotidyl transferase" evidence="3">
    <location>
        <begin position="13"/>
        <end position="139"/>
    </location>
</feature>
<dbReference type="Gene3D" id="3.90.550.10">
    <property type="entry name" value="Spore Coat Polysaccharide Biosynthesis Protein SpsA, Chain A"/>
    <property type="match status" value="1"/>
</dbReference>
<dbReference type="PANTHER" id="PTHR43584:SF8">
    <property type="entry name" value="N-ACETYLMURAMATE ALPHA-1-PHOSPHATE URIDYLYLTRANSFERASE"/>
    <property type="match status" value="1"/>
</dbReference>
<dbReference type="RefSeq" id="WP_147077972.1">
    <property type="nucleotide sequence ID" value="NZ_BJZT01000013.1"/>
</dbReference>
<protein>
    <submittedName>
        <fullName evidence="4">Mannose-1-phosphate guanylyltransferase</fullName>
    </submittedName>
</protein>
<keyword evidence="1 4" id="KW-0808">Transferase</keyword>
<accession>A0A512IN02</accession>